<gene>
    <name evidence="3" type="ordered locus">MTH_328</name>
</gene>
<dbReference type="InParanoid" id="O26428"/>
<dbReference type="GO" id="GO:0051607">
    <property type="term" value="P:defense response to virus"/>
    <property type="evidence" value="ECO:0007669"/>
    <property type="project" value="UniProtKB-KW"/>
</dbReference>
<proteinExistence type="predicted"/>
<dbReference type="NCBIfam" id="TIGR01894">
    <property type="entry name" value="cas_TM1795_cmr1"/>
    <property type="match status" value="1"/>
</dbReference>
<dbReference type="STRING" id="187420.MTH_328"/>
<dbReference type="PATRIC" id="fig|187420.15.peg.295"/>
<protein>
    <recommendedName>
        <fullName evidence="2">CRISPR type III-associated protein domain-containing protein</fullName>
    </recommendedName>
</protein>
<dbReference type="Proteomes" id="UP000005223">
    <property type="component" value="Chromosome"/>
</dbReference>
<name>O26428_METTH</name>
<evidence type="ECO:0000313" key="3">
    <source>
        <dbReference type="EMBL" id="AAB84834.1"/>
    </source>
</evidence>
<dbReference type="EMBL" id="AE000666">
    <property type="protein sequence ID" value="AAB84834.1"/>
    <property type="molecule type" value="Genomic_DNA"/>
</dbReference>
<organism evidence="3 4">
    <name type="scientific">Methanothermobacter thermautotrophicus (strain ATCC 29096 / DSM 1053 / JCM 10044 / NBRC 100330 / Delta H)</name>
    <name type="common">Methanobacterium thermoautotrophicum</name>
    <dbReference type="NCBI Taxonomy" id="187420"/>
    <lineage>
        <taxon>Archaea</taxon>
        <taxon>Methanobacteriati</taxon>
        <taxon>Methanobacteriota</taxon>
        <taxon>Methanomada group</taxon>
        <taxon>Methanobacteria</taxon>
        <taxon>Methanobacteriales</taxon>
        <taxon>Methanobacteriaceae</taxon>
        <taxon>Methanothermobacter</taxon>
    </lineage>
</organism>
<feature type="domain" description="CRISPR type III-associated protein" evidence="2">
    <location>
        <begin position="16"/>
        <end position="99"/>
    </location>
</feature>
<accession>O26428</accession>
<dbReference type="PIR" id="B69142">
    <property type="entry name" value="B69142"/>
</dbReference>
<dbReference type="KEGG" id="mth:MTH_328"/>
<evidence type="ECO:0000259" key="2">
    <source>
        <dbReference type="Pfam" id="PF03787"/>
    </source>
</evidence>
<sequence>MRGCSMGGPRTFNIELQILNEIFTGGPERRSEVIRDTGLIGSLRWWYEALIRGVGGTACDPSQGPPCEERLHCDACELFGCSGWSRKFIFRSREESDKTLKVQITELRRMEDVELALLNKTLSIIENYGAIGGKLAHRKYGIIKIKENDLRDFTLEKSMLQGYLRREGPHVDNPNLKRFIFIKNPNFQLVKRLKNDCRFLKGSSNRGKRYFNKDPPGSRLFAYANEDEYPRLCECAGEEAKTGEEVLGGLI</sequence>
<keyword evidence="4" id="KW-1185">Reference proteome</keyword>
<evidence type="ECO:0000256" key="1">
    <source>
        <dbReference type="ARBA" id="ARBA00023118"/>
    </source>
</evidence>
<dbReference type="AlphaFoldDB" id="O26428"/>
<dbReference type="InterPro" id="IPR005537">
    <property type="entry name" value="RAMP_III_fam"/>
</dbReference>
<keyword evidence="1" id="KW-0051">Antiviral defense</keyword>
<dbReference type="InterPro" id="IPR007522">
    <property type="entry name" value="CRISPR-assoc_prot_TM1795"/>
</dbReference>
<dbReference type="Pfam" id="PF03787">
    <property type="entry name" value="RAMPs"/>
    <property type="match status" value="1"/>
</dbReference>
<dbReference type="CDD" id="cd09657">
    <property type="entry name" value="Cmr1_III-B"/>
    <property type="match status" value="1"/>
</dbReference>
<dbReference type="HOGENOM" id="CLU_1105229_0_0_2"/>
<reference evidence="3 4" key="1">
    <citation type="journal article" date="1997" name="J. Bacteriol.">
        <title>Complete genome sequence of Methanobacterium thermoautotrophicum deltaH: functional analysis and comparative genomics.</title>
        <authorList>
            <person name="Smith D.R."/>
            <person name="Doucette-Stamm L.A."/>
            <person name="Deloughery C."/>
            <person name="Lee H.-M."/>
            <person name="Dubois J."/>
            <person name="Aldredge T."/>
            <person name="Bashirzadeh R."/>
            <person name="Blakely D."/>
            <person name="Cook R."/>
            <person name="Gilbert K."/>
            <person name="Harrison D."/>
            <person name="Hoang L."/>
            <person name="Keagle P."/>
            <person name="Lumm W."/>
            <person name="Pothier B."/>
            <person name="Qiu D."/>
            <person name="Spadafora R."/>
            <person name="Vicare R."/>
            <person name="Wang Y."/>
            <person name="Wierzbowski J."/>
            <person name="Gibson R."/>
            <person name="Jiwani N."/>
            <person name="Caruso A."/>
            <person name="Bush D."/>
            <person name="Safer H."/>
            <person name="Patwell D."/>
            <person name="Prabhakar S."/>
            <person name="McDougall S."/>
            <person name="Shimer G."/>
            <person name="Goyal A."/>
            <person name="Pietrovski S."/>
            <person name="Church G.M."/>
            <person name="Daniels C.J."/>
            <person name="Mao J.-i."/>
            <person name="Rice P."/>
            <person name="Nolling J."/>
            <person name="Reeve J.N."/>
        </authorList>
    </citation>
    <scope>NUCLEOTIDE SEQUENCE [LARGE SCALE GENOMIC DNA]</scope>
    <source>
        <strain evidence="4">ATCC 29096 / DSM 1053 / JCM 10044 / NBRC 100330 / Delta H</strain>
    </source>
</reference>
<dbReference type="PaxDb" id="187420-MTH_328"/>
<evidence type="ECO:0000313" key="4">
    <source>
        <dbReference type="Proteomes" id="UP000005223"/>
    </source>
</evidence>
<dbReference type="EnsemblBacteria" id="AAB84834">
    <property type="protein sequence ID" value="AAB84834"/>
    <property type="gene ID" value="MTH_328"/>
</dbReference>